<comment type="caution">
    <text evidence="7">The sequence shown here is derived from an EMBL/GenBank/DDBJ whole genome shotgun (WGS) entry which is preliminary data.</text>
</comment>
<name>A0A261F5L7_9BIFI</name>
<keyword evidence="2" id="KW-0813">Transport</keyword>
<keyword evidence="8" id="KW-1185">Reference proteome</keyword>
<accession>A0A261F5L7</accession>
<dbReference type="PANTHER" id="PTHR30085">
    <property type="entry name" value="AMINO ACID ABC TRANSPORTER PERMEASE"/>
    <property type="match status" value="1"/>
</dbReference>
<dbReference type="SUPFAM" id="SSF53850">
    <property type="entry name" value="Periplasmic binding protein-like II"/>
    <property type="match status" value="1"/>
</dbReference>
<feature type="transmembrane region" description="Helical" evidence="5">
    <location>
        <begin position="21"/>
        <end position="39"/>
    </location>
</feature>
<comment type="similarity">
    <text evidence="1">Belongs to the bacterial solute-binding protein 3 family.</text>
</comment>
<reference evidence="7 8" key="1">
    <citation type="journal article" date="2017" name="BMC Genomics">
        <title>Comparative genomic and phylogenomic analyses of the Bifidobacteriaceae family.</title>
        <authorList>
            <person name="Lugli G.A."/>
            <person name="Milani C."/>
            <person name="Turroni F."/>
            <person name="Duranti S."/>
            <person name="Mancabelli L."/>
            <person name="Mangifesta M."/>
            <person name="Ferrario C."/>
            <person name="Modesto M."/>
            <person name="Mattarelli P."/>
            <person name="Jiri K."/>
            <person name="van Sinderen D."/>
            <person name="Ventura M."/>
        </authorList>
    </citation>
    <scope>NUCLEOTIDE SEQUENCE [LARGE SCALE GENOMIC DNA]</scope>
    <source>
        <strain evidence="7 8">DSM 24762</strain>
    </source>
</reference>
<evidence type="ECO:0000256" key="2">
    <source>
        <dbReference type="ARBA" id="ARBA00022448"/>
    </source>
</evidence>
<feature type="region of interest" description="Disordered" evidence="4">
    <location>
        <begin position="298"/>
        <end position="317"/>
    </location>
</feature>
<evidence type="ECO:0000256" key="4">
    <source>
        <dbReference type="SAM" id="MobiDB-lite"/>
    </source>
</evidence>
<dbReference type="GO" id="GO:0006865">
    <property type="term" value="P:amino acid transport"/>
    <property type="evidence" value="ECO:0007669"/>
    <property type="project" value="TreeGrafter"/>
</dbReference>
<dbReference type="Pfam" id="PF00497">
    <property type="entry name" value="SBP_bac_3"/>
    <property type="match status" value="1"/>
</dbReference>
<keyword evidence="5" id="KW-0812">Transmembrane</keyword>
<sequence length="317" mass="34613">MGCERMTRTRQTHVRQTMQKPLFFSALVLMLVSLILLGGCSVQQAQVSDVVGPTINIGVAFDQPGMSFSQRGVDATRSGGHGVSGFHADIARELALDLGYSERQINWVDVTDQNQNLLFSTGKVDMVVGVSQYSQTSAGEGEHAVEFSGPYLTAPLGIMVSPASEDLATLESLRSKRVCTVRGEYPDAATATSVQELSHQTAQNFEQDTYSQCMAALGTGTVDAVVGSEIVLEQFAHSIQGQSFRLHEVENATLSYGVSVPQGDVRLWAKIQNKLRDLVSKGQWTRFFSELQKDTSSATIRQMKAPQISEPPREKYD</sequence>
<dbReference type="Proteomes" id="UP000243657">
    <property type="component" value="Unassembled WGS sequence"/>
</dbReference>
<dbReference type="AlphaFoldDB" id="A0A261F5L7"/>
<dbReference type="PANTHER" id="PTHR30085:SF6">
    <property type="entry name" value="ABC TRANSPORTER GLUTAMINE-BINDING PROTEIN GLNH"/>
    <property type="match status" value="1"/>
</dbReference>
<evidence type="ECO:0000256" key="3">
    <source>
        <dbReference type="ARBA" id="ARBA00022729"/>
    </source>
</evidence>
<evidence type="ECO:0000256" key="5">
    <source>
        <dbReference type="SAM" id="Phobius"/>
    </source>
</evidence>
<dbReference type="GO" id="GO:0030288">
    <property type="term" value="C:outer membrane-bounded periplasmic space"/>
    <property type="evidence" value="ECO:0007669"/>
    <property type="project" value="TreeGrafter"/>
</dbReference>
<proteinExistence type="inferred from homology"/>
<feature type="domain" description="Solute-binding protein family 3/N-terminal" evidence="6">
    <location>
        <begin position="54"/>
        <end position="291"/>
    </location>
</feature>
<evidence type="ECO:0000313" key="8">
    <source>
        <dbReference type="Proteomes" id="UP000243657"/>
    </source>
</evidence>
<evidence type="ECO:0000259" key="6">
    <source>
        <dbReference type="SMART" id="SM00062"/>
    </source>
</evidence>
<dbReference type="GO" id="GO:0005576">
    <property type="term" value="C:extracellular region"/>
    <property type="evidence" value="ECO:0007669"/>
    <property type="project" value="TreeGrafter"/>
</dbReference>
<evidence type="ECO:0000313" key="7">
    <source>
        <dbReference type="EMBL" id="OZG54196.1"/>
    </source>
</evidence>
<keyword evidence="5" id="KW-0472">Membrane</keyword>
<keyword evidence="5" id="KW-1133">Transmembrane helix</keyword>
<dbReference type="InterPro" id="IPR051455">
    <property type="entry name" value="Bact_solute-bind_prot3"/>
</dbReference>
<dbReference type="Gene3D" id="3.40.190.10">
    <property type="entry name" value="Periplasmic binding protein-like II"/>
    <property type="match status" value="2"/>
</dbReference>
<dbReference type="EMBL" id="MWWT01000005">
    <property type="protein sequence ID" value="OZG54196.1"/>
    <property type="molecule type" value="Genomic_DNA"/>
</dbReference>
<evidence type="ECO:0000256" key="1">
    <source>
        <dbReference type="ARBA" id="ARBA00010333"/>
    </source>
</evidence>
<gene>
    <name evidence="7" type="ORF">ALMA_0657</name>
</gene>
<keyword evidence="3" id="KW-0732">Signal</keyword>
<protein>
    <submittedName>
        <fullName evidence="7">Glutamate-binding protein</fullName>
    </submittedName>
</protein>
<dbReference type="InterPro" id="IPR001638">
    <property type="entry name" value="Solute-binding_3/MltF_N"/>
</dbReference>
<dbReference type="SMART" id="SM00062">
    <property type="entry name" value="PBPb"/>
    <property type="match status" value="1"/>
</dbReference>
<organism evidence="7 8">
    <name type="scientific">Alloscardovia macacae</name>
    <dbReference type="NCBI Taxonomy" id="1160091"/>
    <lineage>
        <taxon>Bacteria</taxon>
        <taxon>Bacillati</taxon>
        <taxon>Actinomycetota</taxon>
        <taxon>Actinomycetes</taxon>
        <taxon>Bifidobacteriales</taxon>
        <taxon>Bifidobacteriaceae</taxon>
        <taxon>Alloscardovia</taxon>
    </lineage>
</organism>